<sequence>MTRRGWFFSTVFSALGMGLSMAFHPAPRLLWNATASVPVGLYRLQPDSAVHVGDLVALRLPEAQALMLARGGYLPRGVPLLKPVAAVSGQTVCRTVTHVTVDGHNIGEALRVDHRGRLLPVWRGCHQLGSREVFVMNAAEPRSLDGRYFGPLPATSVIGRATPLWLPGGFPRAAAPSSYFFSGDH</sequence>
<dbReference type="RefSeq" id="WP_173570758.1">
    <property type="nucleotide sequence ID" value="NZ_WOSY01000012.1"/>
</dbReference>
<keyword evidence="3" id="KW-1185">Reference proteome</keyword>
<evidence type="ECO:0000313" key="3">
    <source>
        <dbReference type="Proteomes" id="UP000631653"/>
    </source>
</evidence>
<accession>A0ABX0K638</accession>
<comment type="caution">
    <text evidence="2">The sequence shown here is derived from an EMBL/GenBank/DDBJ whole genome shotgun (WGS) entry which is preliminary data.</text>
</comment>
<feature type="domain" description="Peptidase S26" evidence="1">
    <location>
        <begin position="12"/>
        <end position="165"/>
    </location>
</feature>
<gene>
    <name evidence="2" type="ORF">GOB81_12405</name>
</gene>
<dbReference type="Proteomes" id="UP000631653">
    <property type="component" value="Unassembled WGS sequence"/>
</dbReference>
<reference evidence="2 3" key="1">
    <citation type="journal article" date="2020" name="Int. J. Syst. Evol. Microbiol.">
        <title>Novel acetic acid bacteria from cider fermentations: Acetobacter conturbans sp. nov. and Acetobacter fallax sp. nov.</title>
        <authorList>
            <person name="Sombolestani A.S."/>
            <person name="Cleenwerck I."/>
            <person name="Cnockaert M."/>
            <person name="Borremans W."/>
            <person name="Wieme A.D."/>
            <person name="De Vuyst L."/>
            <person name="Vandamme P."/>
        </authorList>
    </citation>
    <scope>NUCLEOTIDE SEQUENCE [LARGE SCALE GENOMIC DNA]</scope>
    <source>
        <strain evidence="2 3">LMG 1627</strain>
    </source>
</reference>
<dbReference type="InterPro" id="IPR036286">
    <property type="entry name" value="LexA/Signal_pep-like_sf"/>
</dbReference>
<evidence type="ECO:0000313" key="2">
    <source>
        <dbReference type="EMBL" id="NHN89422.1"/>
    </source>
</evidence>
<evidence type="ECO:0000259" key="1">
    <source>
        <dbReference type="Pfam" id="PF10502"/>
    </source>
</evidence>
<protein>
    <submittedName>
        <fullName evidence="2">Conjugal transfer protein TraF</fullName>
    </submittedName>
</protein>
<dbReference type="SUPFAM" id="SSF51306">
    <property type="entry name" value="LexA/Signal peptidase"/>
    <property type="match status" value="1"/>
</dbReference>
<proteinExistence type="predicted"/>
<dbReference type="Gene3D" id="2.10.109.10">
    <property type="entry name" value="Umud Fragment, subunit A"/>
    <property type="match status" value="1"/>
</dbReference>
<dbReference type="InterPro" id="IPR019533">
    <property type="entry name" value="Peptidase_S26"/>
</dbReference>
<organism evidence="2 3">
    <name type="scientific">Acetobacter conturbans</name>
    <dbReference type="NCBI Taxonomy" id="1737472"/>
    <lineage>
        <taxon>Bacteria</taxon>
        <taxon>Pseudomonadati</taxon>
        <taxon>Pseudomonadota</taxon>
        <taxon>Alphaproteobacteria</taxon>
        <taxon>Acetobacterales</taxon>
        <taxon>Acetobacteraceae</taxon>
        <taxon>Acetobacter</taxon>
    </lineage>
</organism>
<dbReference type="Pfam" id="PF10502">
    <property type="entry name" value="Peptidase_S26"/>
    <property type="match status" value="1"/>
</dbReference>
<dbReference type="EMBL" id="WOSY01000012">
    <property type="protein sequence ID" value="NHN89422.1"/>
    <property type="molecule type" value="Genomic_DNA"/>
</dbReference>
<name>A0ABX0K638_9PROT</name>